<dbReference type="RefSeq" id="WP_123697243.1">
    <property type="nucleotide sequence ID" value="NZ_RKHJ01000001.1"/>
</dbReference>
<reference evidence="2 3" key="1">
    <citation type="submission" date="2018-11" db="EMBL/GenBank/DDBJ databases">
        <title>Sequencing the genomes of 1000 actinobacteria strains.</title>
        <authorList>
            <person name="Klenk H.-P."/>
        </authorList>
    </citation>
    <scope>NUCLEOTIDE SEQUENCE [LARGE SCALE GENOMIC DNA]</scope>
    <source>
        <strain evidence="2 3">DSM 9580</strain>
    </source>
</reference>
<organism evidence="2 3">
    <name type="scientific">Agrococcus jenensis</name>
    <dbReference type="NCBI Taxonomy" id="46353"/>
    <lineage>
        <taxon>Bacteria</taxon>
        <taxon>Bacillati</taxon>
        <taxon>Actinomycetota</taxon>
        <taxon>Actinomycetes</taxon>
        <taxon>Micrococcales</taxon>
        <taxon>Microbacteriaceae</taxon>
        <taxon>Agrococcus</taxon>
    </lineage>
</organism>
<evidence type="ECO:0000313" key="2">
    <source>
        <dbReference type="EMBL" id="ROR66236.1"/>
    </source>
</evidence>
<comment type="caution">
    <text evidence="2">The sequence shown here is derived from an EMBL/GenBank/DDBJ whole genome shotgun (WGS) entry which is preliminary data.</text>
</comment>
<keyword evidence="3" id="KW-1185">Reference proteome</keyword>
<dbReference type="Gene3D" id="2.30.110.10">
    <property type="entry name" value="Electron Transport, Fmn-binding Protein, Chain A"/>
    <property type="match status" value="1"/>
</dbReference>
<dbReference type="Pfam" id="PF01243">
    <property type="entry name" value="PNPOx_N"/>
    <property type="match status" value="1"/>
</dbReference>
<dbReference type="InterPro" id="IPR011576">
    <property type="entry name" value="Pyridox_Oxase_N"/>
</dbReference>
<dbReference type="EMBL" id="RKHJ01000001">
    <property type="protein sequence ID" value="ROR66236.1"/>
    <property type="molecule type" value="Genomic_DNA"/>
</dbReference>
<dbReference type="OrthoDB" id="3627463at2"/>
<evidence type="ECO:0000313" key="3">
    <source>
        <dbReference type="Proteomes" id="UP000275456"/>
    </source>
</evidence>
<dbReference type="AlphaFoldDB" id="A0A3N2ATC2"/>
<dbReference type="SUPFAM" id="SSF50475">
    <property type="entry name" value="FMN-binding split barrel"/>
    <property type="match status" value="1"/>
</dbReference>
<evidence type="ECO:0000259" key="1">
    <source>
        <dbReference type="Pfam" id="PF01243"/>
    </source>
</evidence>
<sequence length="148" mass="16562">MPPRPRPQRRRDTERRLSEDVDVWVATASPTGEAHLVPLSFDWDGDTLLLATSPSSPTGRNLEAKGRVRLGLGLVRDVSMIDGDVEALDIDDVPAARADAFAARAGFDPRASSGRMRWYRVRPTEIQAWREVDELPERQLMRGGAWLD</sequence>
<dbReference type="Proteomes" id="UP000275456">
    <property type="component" value="Unassembled WGS sequence"/>
</dbReference>
<dbReference type="InterPro" id="IPR012349">
    <property type="entry name" value="Split_barrel_FMN-bd"/>
</dbReference>
<feature type="domain" description="Pyridoxamine 5'-phosphate oxidase N-terminal" evidence="1">
    <location>
        <begin position="23"/>
        <end position="129"/>
    </location>
</feature>
<gene>
    <name evidence="2" type="ORF">EDD26_1618</name>
</gene>
<accession>A0A3N2ATC2</accession>
<protein>
    <submittedName>
        <fullName evidence="2">Pyridoxamine 5'-phosphate oxidase</fullName>
    </submittedName>
</protein>
<name>A0A3N2ATC2_9MICO</name>
<proteinExistence type="predicted"/>